<proteinExistence type="predicted"/>
<dbReference type="InterPro" id="IPR014825">
    <property type="entry name" value="DNA_alkylation"/>
</dbReference>
<organism evidence="2 3">
    <name type="scientific">Entamoeba invadens IP1</name>
    <dbReference type="NCBI Taxonomy" id="370355"/>
    <lineage>
        <taxon>Eukaryota</taxon>
        <taxon>Amoebozoa</taxon>
        <taxon>Evosea</taxon>
        <taxon>Archamoebae</taxon>
        <taxon>Mastigamoebida</taxon>
        <taxon>Entamoebidae</taxon>
        <taxon>Entamoeba</taxon>
    </lineage>
</organism>
<protein>
    <submittedName>
        <fullName evidence="2">Uncharacterized protein</fullName>
    </submittedName>
</protein>
<dbReference type="PANTHER" id="PTHR34070:SF1">
    <property type="entry name" value="DNA ALKYLATION REPAIR PROTEIN"/>
    <property type="match status" value="1"/>
</dbReference>
<reference evidence="2 3" key="1">
    <citation type="submission" date="2012-10" db="EMBL/GenBank/DDBJ databases">
        <authorList>
            <person name="Zafar N."/>
            <person name="Inman J."/>
            <person name="Hall N."/>
            <person name="Lorenzi H."/>
            <person name="Caler E."/>
        </authorList>
    </citation>
    <scope>NUCLEOTIDE SEQUENCE [LARGE SCALE GENOMIC DNA]</scope>
    <source>
        <strain evidence="2 3">IP1</strain>
    </source>
</reference>
<dbReference type="InterPro" id="IPR016024">
    <property type="entry name" value="ARM-type_fold"/>
</dbReference>
<dbReference type="Gene3D" id="1.25.10.90">
    <property type="match status" value="1"/>
</dbReference>
<sequence length="415" mass="47644">MQTPVPNTDFCLVRIGGKLMCVPHNTVITSLQNLLLQNSQAKTATLYGLKSAQIQTLFDSFYTSTLQHFPPQMQIYFGYRFLALHSPEEKRIGILTLSKNIPAFNSAHLADFERIFDNDINDWMICDALANKVVTQLLRSHDDVAARVFTWKDSGKIWRMRACCVIYVNFANTEEEKCFSISSTCVKSSERFVQLGVGCLLREMSLNSTEAVVKFIYENYRYFTREGLRYSIDKLDIATRKMILGIGKGRNSGNGMKTPDQASSPKLEEKKEKSEKEKVDKGDDKKTKKEKKEKTEKTTSALYERQKDQFTMPLESNGMYAGQIQTMPMQSVNIQNMQGMQQQNINQQIQQVDDQLKTQILQMDYLPGVQNEVYQVVLPNGQISYVQHPRMVMPANYQQYYELQGFTQDGYSQNQ</sequence>
<dbReference type="GeneID" id="14888016"/>
<dbReference type="Pfam" id="PF08713">
    <property type="entry name" value="DNA_alkylation"/>
    <property type="match status" value="1"/>
</dbReference>
<dbReference type="OrthoDB" id="304402at2759"/>
<dbReference type="SUPFAM" id="SSF48371">
    <property type="entry name" value="ARM repeat"/>
    <property type="match status" value="1"/>
</dbReference>
<accession>A0A0A1U7J4</accession>
<dbReference type="PANTHER" id="PTHR34070">
    <property type="entry name" value="ARMADILLO-TYPE FOLD"/>
    <property type="match status" value="1"/>
</dbReference>
<dbReference type="EMBL" id="KB206683">
    <property type="protein sequence ID" value="ELP89021.1"/>
    <property type="molecule type" value="Genomic_DNA"/>
</dbReference>
<keyword evidence="3" id="KW-1185">Reference proteome</keyword>
<gene>
    <name evidence="2" type="ORF">EIN_163910</name>
</gene>
<dbReference type="RefSeq" id="XP_004255792.1">
    <property type="nucleotide sequence ID" value="XM_004255744.1"/>
</dbReference>
<evidence type="ECO:0000313" key="2">
    <source>
        <dbReference type="EMBL" id="ELP89021.1"/>
    </source>
</evidence>
<feature type="region of interest" description="Disordered" evidence="1">
    <location>
        <begin position="248"/>
        <end position="301"/>
    </location>
</feature>
<evidence type="ECO:0000256" key="1">
    <source>
        <dbReference type="SAM" id="MobiDB-lite"/>
    </source>
</evidence>
<dbReference type="OMA" id="IYENYRY"/>
<dbReference type="CDD" id="cd06561">
    <property type="entry name" value="AlkD_like"/>
    <property type="match status" value="1"/>
</dbReference>
<dbReference type="KEGG" id="eiv:EIN_163910"/>
<dbReference type="AlphaFoldDB" id="A0A0A1U7J4"/>
<name>A0A0A1U7J4_ENTIV</name>
<dbReference type="Proteomes" id="UP000014680">
    <property type="component" value="Unassembled WGS sequence"/>
</dbReference>
<feature type="compositionally biased region" description="Basic and acidic residues" evidence="1">
    <location>
        <begin position="266"/>
        <end position="297"/>
    </location>
</feature>
<evidence type="ECO:0000313" key="3">
    <source>
        <dbReference type="Proteomes" id="UP000014680"/>
    </source>
</evidence>
<feature type="compositionally biased region" description="Polar residues" evidence="1">
    <location>
        <begin position="253"/>
        <end position="264"/>
    </location>
</feature>
<dbReference type="VEuPathDB" id="AmoebaDB:EIN_163910"/>